<comment type="caution">
    <text evidence="10">The sequence shown here is derived from an EMBL/GenBank/DDBJ whole genome shotgun (WGS) entry which is preliminary data.</text>
</comment>
<evidence type="ECO:0000256" key="7">
    <source>
        <dbReference type="ARBA" id="ARBA00023136"/>
    </source>
</evidence>
<dbReference type="AlphaFoldDB" id="A0A3N1CMZ2"/>
<organism evidence="10 11">
    <name type="scientific">Actinocorallia herbida</name>
    <dbReference type="NCBI Taxonomy" id="58109"/>
    <lineage>
        <taxon>Bacteria</taxon>
        <taxon>Bacillati</taxon>
        <taxon>Actinomycetota</taxon>
        <taxon>Actinomycetes</taxon>
        <taxon>Streptosporangiales</taxon>
        <taxon>Thermomonosporaceae</taxon>
        <taxon>Actinocorallia</taxon>
    </lineage>
</organism>
<evidence type="ECO:0000256" key="8">
    <source>
        <dbReference type="SAM" id="Phobius"/>
    </source>
</evidence>
<dbReference type="EMBL" id="RJKE01000001">
    <property type="protein sequence ID" value="ROO82696.1"/>
    <property type="molecule type" value="Genomic_DNA"/>
</dbReference>
<name>A0A3N1CMZ2_9ACTN</name>
<comment type="subcellular location">
    <subcellularLocation>
        <location evidence="1">Cell membrane</location>
        <topology evidence="1">Multi-pass membrane protein</topology>
    </subcellularLocation>
</comment>
<protein>
    <submittedName>
        <fullName evidence="10">Dolichyl-phosphate-mannose-protein mannosyltransferase</fullName>
    </submittedName>
</protein>
<reference evidence="10 11" key="1">
    <citation type="submission" date="2018-11" db="EMBL/GenBank/DDBJ databases">
        <title>Sequencing the genomes of 1000 actinobacteria strains.</title>
        <authorList>
            <person name="Klenk H.-P."/>
        </authorList>
    </citation>
    <scope>NUCLEOTIDE SEQUENCE [LARGE SCALE GENOMIC DNA]</scope>
    <source>
        <strain evidence="10 11">DSM 44254</strain>
    </source>
</reference>
<dbReference type="GO" id="GO:0000030">
    <property type="term" value="F:mannosyltransferase activity"/>
    <property type="evidence" value="ECO:0007669"/>
    <property type="project" value="InterPro"/>
</dbReference>
<keyword evidence="7 8" id="KW-0472">Membrane</keyword>
<dbReference type="RefSeq" id="WP_170201239.1">
    <property type="nucleotide sequence ID" value="NZ_RJKE01000001.1"/>
</dbReference>
<evidence type="ECO:0000313" key="10">
    <source>
        <dbReference type="EMBL" id="ROO82696.1"/>
    </source>
</evidence>
<feature type="transmembrane region" description="Helical" evidence="8">
    <location>
        <begin position="161"/>
        <end position="184"/>
    </location>
</feature>
<sequence length="482" mass="51462">MTDGSGLVRRCAVRHGWFVAVLALGAAARALAQAGYRPGLWFNDSFDYVQIALGPFAHPIRPAGYGVFLWLLQPLGSVAAVVAAQHLLGLASGALVYALLRRRGLPGWGAALASAAVLLDGDLIELETLILSDTLFLFLLLAALTLVLWPGTSRRRPVLAALVLAAATLTRTIGLPVLGLVLGWLAWRWLRDGLGGPDGRGARVLAAAAVAGLLPLGLYAGWFHAENGRYAITATDGVFLWGRTAAFAECTGISPELRYLCPQGEPADRKASSSQVWAPESPIGWRYGEAFDPEVNADAQRFALQTIAAQPWDYLRTVSYDLFVRSFSWHHGDHPTPVTARKYDFPERADPLPDWPVLGGGTPGSVVAAYDPGAARATAVVEPWAGFARAYQGVMSVRGPLLAALVLLPLAVAARRRRPPGPAWAVAALLLAFPPLTVDFDHRYVVTATPVAALAAGYALARRRREPPAEEPPRHLAASTAL</sequence>
<evidence type="ECO:0000256" key="1">
    <source>
        <dbReference type="ARBA" id="ARBA00004651"/>
    </source>
</evidence>
<keyword evidence="4 10" id="KW-0808">Transferase</keyword>
<evidence type="ECO:0000256" key="3">
    <source>
        <dbReference type="ARBA" id="ARBA00022676"/>
    </source>
</evidence>
<evidence type="ECO:0000256" key="5">
    <source>
        <dbReference type="ARBA" id="ARBA00022692"/>
    </source>
</evidence>
<evidence type="ECO:0000256" key="6">
    <source>
        <dbReference type="ARBA" id="ARBA00022989"/>
    </source>
</evidence>
<dbReference type="GO" id="GO:0009103">
    <property type="term" value="P:lipopolysaccharide biosynthetic process"/>
    <property type="evidence" value="ECO:0007669"/>
    <property type="project" value="UniProtKB-ARBA"/>
</dbReference>
<keyword evidence="5 8" id="KW-0812">Transmembrane</keyword>
<keyword evidence="2" id="KW-1003">Cell membrane</keyword>
<proteinExistence type="predicted"/>
<keyword evidence="3 10" id="KW-0328">Glycosyltransferase</keyword>
<feature type="domain" description="ArnT-like N-terminal" evidence="9">
    <location>
        <begin position="85"/>
        <end position="223"/>
    </location>
</feature>
<dbReference type="PANTHER" id="PTHR33908">
    <property type="entry name" value="MANNOSYLTRANSFERASE YKCB-RELATED"/>
    <property type="match status" value="1"/>
</dbReference>
<dbReference type="GO" id="GO:0005886">
    <property type="term" value="C:plasma membrane"/>
    <property type="evidence" value="ECO:0007669"/>
    <property type="project" value="UniProtKB-SubCell"/>
</dbReference>
<keyword evidence="6 8" id="KW-1133">Transmembrane helix</keyword>
<dbReference type="Proteomes" id="UP000272400">
    <property type="component" value="Unassembled WGS sequence"/>
</dbReference>
<evidence type="ECO:0000256" key="2">
    <source>
        <dbReference type="ARBA" id="ARBA00022475"/>
    </source>
</evidence>
<dbReference type="Pfam" id="PF02366">
    <property type="entry name" value="PMT"/>
    <property type="match status" value="1"/>
</dbReference>
<dbReference type="PANTHER" id="PTHR33908:SF11">
    <property type="entry name" value="MEMBRANE PROTEIN"/>
    <property type="match status" value="1"/>
</dbReference>
<dbReference type="InterPro" id="IPR003342">
    <property type="entry name" value="ArnT-like_N"/>
</dbReference>
<evidence type="ECO:0000256" key="4">
    <source>
        <dbReference type="ARBA" id="ARBA00022679"/>
    </source>
</evidence>
<dbReference type="GO" id="GO:0006493">
    <property type="term" value="P:protein O-linked glycosylation"/>
    <property type="evidence" value="ECO:0007669"/>
    <property type="project" value="InterPro"/>
</dbReference>
<gene>
    <name evidence="10" type="ORF">EDD29_0178</name>
</gene>
<feature type="transmembrane region" description="Helical" evidence="8">
    <location>
        <begin position="130"/>
        <end position="149"/>
    </location>
</feature>
<dbReference type="GO" id="GO:0016763">
    <property type="term" value="F:pentosyltransferase activity"/>
    <property type="evidence" value="ECO:0007669"/>
    <property type="project" value="TreeGrafter"/>
</dbReference>
<dbReference type="InterPro" id="IPR050297">
    <property type="entry name" value="LipidA_mod_glycosyltrf_83"/>
</dbReference>
<evidence type="ECO:0000313" key="11">
    <source>
        <dbReference type="Proteomes" id="UP000272400"/>
    </source>
</evidence>
<evidence type="ECO:0000259" key="9">
    <source>
        <dbReference type="Pfam" id="PF02366"/>
    </source>
</evidence>
<feature type="transmembrane region" description="Helical" evidence="8">
    <location>
        <begin position="78"/>
        <end position="100"/>
    </location>
</feature>
<keyword evidence="11" id="KW-1185">Reference proteome</keyword>
<feature type="transmembrane region" description="Helical" evidence="8">
    <location>
        <begin position="107"/>
        <end position="124"/>
    </location>
</feature>
<feature type="transmembrane region" description="Helical" evidence="8">
    <location>
        <begin position="204"/>
        <end position="223"/>
    </location>
</feature>
<accession>A0A3N1CMZ2</accession>